<dbReference type="AlphaFoldDB" id="A0A5J9SPI0"/>
<keyword evidence="2" id="KW-0812">Transmembrane</keyword>
<evidence type="ECO:0000313" key="3">
    <source>
        <dbReference type="EMBL" id="TVU00885.1"/>
    </source>
</evidence>
<keyword evidence="2" id="KW-1133">Transmembrane helix</keyword>
<feature type="non-terminal residue" evidence="3">
    <location>
        <position position="1"/>
    </location>
</feature>
<evidence type="ECO:0000256" key="1">
    <source>
        <dbReference type="SAM" id="MobiDB-lite"/>
    </source>
</evidence>
<accession>A0A5J9SPI0</accession>
<evidence type="ECO:0000256" key="2">
    <source>
        <dbReference type="SAM" id="Phobius"/>
    </source>
</evidence>
<sequence length="170" mass="18361">MIRFVQSDGGWAPVVFKLPEEPFVKGAKKRVATVSAAPAAQPASASNSATPPEQLASPRANATARAKQLVAPARRASSFSWGTMRRPSRYWPAVIVLTLVSLAVFGRMFAICLTSVWWYVLPTLSSAGCSDYGAARRRSMQKKKHVSLPLHAGVHEVVSSPKCNEKGKRG</sequence>
<dbReference type="OrthoDB" id="1932497at2759"/>
<feature type="transmembrane region" description="Helical" evidence="2">
    <location>
        <begin position="90"/>
        <end position="110"/>
    </location>
</feature>
<keyword evidence="4" id="KW-1185">Reference proteome</keyword>
<dbReference type="Proteomes" id="UP000324897">
    <property type="component" value="Unassembled WGS sequence"/>
</dbReference>
<protein>
    <submittedName>
        <fullName evidence="3">Uncharacterized protein</fullName>
    </submittedName>
</protein>
<feature type="transmembrane region" description="Helical" evidence="2">
    <location>
        <begin position="116"/>
        <end position="135"/>
    </location>
</feature>
<dbReference type="PANTHER" id="PTHR35275:SF13">
    <property type="entry name" value="OS03G0432000 PROTEIN"/>
    <property type="match status" value="1"/>
</dbReference>
<evidence type="ECO:0000313" key="4">
    <source>
        <dbReference type="Proteomes" id="UP000324897"/>
    </source>
</evidence>
<feature type="compositionally biased region" description="Low complexity" evidence="1">
    <location>
        <begin position="42"/>
        <end position="52"/>
    </location>
</feature>
<comment type="caution">
    <text evidence="3">The sequence shown here is derived from an EMBL/GenBank/DDBJ whole genome shotgun (WGS) entry which is preliminary data.</text>
</comment>
<dbReference type="InterPro" id="IPR045880">
    <property type="entry name" value="ZCF37"/>
</dbReference>
<dbReference type="PANTHER" id="PTHR35275">
    <property type="entry name" value="ZCF37"/>
    <property type="match status" value="1"/>
</dbReference>
<name>A0A5J9SPI0_9POAL</name>
<reference evidence="3 4" key="1">
    <citation type="journal article" date="2019" name="Sci. Rep.">
        <title>A high-quality genome of Eragrostis curvula grass provides insights into Poaceae evolution and supports new strategies to enhance forage quality.</title>
        <authorList>
            <person name="Carballo J."/>
            <person name="Santos B.A.C.M."/>
            <person name="Zappacosta D."/>
            <person name="Garbus I."/>
            <person name="Selva J.P."/>
            <person name="Gallo C.A."/>
            <person name="Diaz A."/>
            <person name="Albertini E."/>
            <person name="Caccamo M."/>
            <person name="Echenique V."/>
        </authorList>
    </citation>
    <scope>NUCLEOTIDE SEQUENCE [LARGE SCALE GENOMIC DNA]</scope>
    <source>
        <strain evidence="4">cv. Victoria</strain>
        <tissue evidence="3">Leaf</tissue>
    </source>
</reference>
<dbReference type="Gramene" id="TVU00885">
    <property type="protein sequence ID" value="TVU00885"/>
    <property type="gene ID" value="EJB05_53663"/>
</dbReference>
<organism evidence="3 4">
    <name type="scientific">Eragrostis curvula</name>
    <name type="common">weeping love grass</name>
    <dbReference type="NCBI Taxonomy" id="38414"/>
    <lineage>
        <taxon>Eukaryota</taxon>
        <taxon>Viridiplantae</taxon>
        <taxon>Streptophyta</taxon>
        <taxon>Embryophyta</taxon>
        <taxon>Tracheophyta</taxon>
        <taxon>Spermatophyta</taxon>
        <taxon>Magnoliopsida</taxon>
        <taxon>Liliopsida</taxon>
        <taxon>Poales</taxon>
        <taxon>Poaceae</taxon>
        <taxon>PACMAD clade</taxon>
        <taxon>Chloridoideae</taxon>
        <taxon>Eragrostideae</taxon>
        <taxon>Eragrostidinae</taxon>
        <taxon>Eragrostis</taxon>
    </lineage>
</organism>
<feature type="region of interest" description="Disordered" evidence="1">
    <location>
        <begin position="42"/>
        <end position="61"/>
    </location>
</feature>
<dbReference type="EMBL" id="RWGY01000530">
    <property type="protein sequence ID" value="TVU00885.1"/>
    <property type="molecule type" value="Genomic_DNA"/>
</dbReference>
<gene>
    <name evidence="3" type="ORF">EJB05_53663</name>
</gene>
<keyword evidence="2" id="KW-0472">Membrane</keyword>
<proteinExistence type="predicted"/>